<dbReference type="STRING" id="1544416.Cocul_02253"/>
<reference evidence="8 9" key="1">
    <citation type="submission" date="2015-10" db="EMBL/GenBank/DDBJ databases">
        <title>Corynebacteirum lowii and Corynebacterium oculi species nova, derived from human clinical disease and and emended description of Corynebacterium mastiditis.</title>
        <authorList>
            <person name="Bernard K."/>
            <person name="Pacheco A.L."/>
            <person name="Mcdougall C."/>
            <person name="Burtx T."/>
            <person name="Weibe D."/>
            <person name="Tyler S."/>
            <person name="Olson A.B."/>
            <person name="Cnockaert M."/>
            <person name="Eguchi H."/>
            <person name="Kuwahara T."/>
            <person name="Nakayama-Imaohji H."/>
            <person name="Boudewijins M."/>
            <person name="Van Hoecke F."/>
            <person name="Bernier A.-M."/>
            <person name="Vandamme P."/>
        </authorList>
    </citation>
    <scope>NUCLEOTIDE SEQUENCE [LARGE SCALE GENOMIC DNA]</scope>
    <source>
        <strain evidence="8 9">NML 130210</strain>
    </source>
</reference>
<organism evidence="8 9">
    <name type="scientific">Corynebacterium oculi</name>
    <dbReference type="NCBI Taxonomy" id="1544416"/>
    <lineage>
        <taxon>Bacteria</taxon>
        <taxon>Bacillati</taxon>
        <taxon>Actinomycetota</taxon>
        <taxon>Actinomycetes</taxon>
        <taxon>Mycobacteriales</taxon>
        <taxon>Corynebacteriaceae</taxon>
        <taxon>Corynebacterium</taxon>
    </lineage>
</organism>
<dbReference type="InterPro" id="IPR017972">
    <property type="entry name" value="Cyt_P450_CS"/>
</dbReference>
<gene>
    <name evidence="8" type="primary">cypX</name>
    <name evidence="8" type="ORF">Cocul_02253</name>
</gene>
<keyword evidence="2 7" id="KW-0349">Heme</keyword>
<evidence type="ECO:0000256" key="5">
    <source>
        <dbReference type="ARBA" id="ARBA00023004"/>
    </source>
</evidence>
<dbReference type="Proteomes" id="UP000050517">
    <property type="component" value="Unassembled WGS sequence"/>
</dbReference>
<evidence type="ECO:0000256" key="7">
    <source>
        <dbReference type="RuleBase" id="RU000461"/>
    </source>
</evidence>
<sequence length="402" mass="45104">MSNPHDPTLLSESALADPYPIYRNMREHGPIYHDQAAHAWCILSYELVHKVLHDPTNFSSKHLDERAEPVLGARVLAQMESPEHDEKKAITMRGIASIAMDGYYLPAIERTVQGLWSQASEKTTIDLAKELSSPFSTDVTCALLGIDGQWRHRVLPWNKSVVQFITLLHQTPDERTRRLTDAGYFRAFVLRMLEARRRSPQHDLLSYLAREGSDAGLTDAEIVALALNIFLAASEPLDKTLSYLVYEVLRSPELEREISQDTALIGPALAETLRLHPPVQIIPRIAMGNQILAGTRIPDGDTAYCLIGAANRDPDRFTNPDDFILSRPENPPRSAFSPSARHMAFGSGLHFCIGSMLAKRQVEAAFRASIPYLSRWRLADSPLIEHGLYTRGPSHLFLESRR</sequence>
<dbReference type="InterPro" id="IPR036396">
    <property type="entry name" value="Cyt_P450_sf"/>
</dbReference>
<evidence type="ECO:0000256" key="6">
    <source>
        <dbReference type="ARBA" id="ARBA00023033"/>
    </source>
</evidence>
<dbReference type="GO" id="GO:0004497">
    <property type="term" value="F:monooxygenase activity"/>
    <property type="evidence" value="ECO:0007669"/>
    <property type="project" value="UniProtKB-KW"/>
</dbReference>
<evidence type="ECO:0000256" key="4">
    <source>
        <dbReference type="ARBA" id="ARBA00023002"/>
    </source>
</evidence>
<evidence type="ECO:0000256" key="3">
    <source>
        <dbReference type="ARBA" id="ARBA00022723"/>
    </source>
</evidence>
<keyword evidence="5 7" id="KW-0408">Iron</keyword>
<name>A0A0Q1DT89_9CORY</name>
<dbReference type="InterPro" id="IPR002397">
    <property type="entry name" value="Cyt_P450_B"/>
</dbReference>
<dbReference type="Gene3D" id="1.10.630.10">
    <property type="entry name" value="Cytochrome P450"/>
    <property type="match status" value="1"/>
</dbReference>
<dbReference type="EC" id="1.14.15.13" evidence="8"/>
<dbReference type="InterPro" id="IPR001128">
    <property type="entry name" value="Cyt_P450"/>
</dbReference>
<dbReference type="SUPFAM" id="SSF48264">
    <property type="entry name" value="Cytochrome P450"/>
    <property type="match status" value="1"/>
</dbReference>
<dbReference type="AlphaFoldDB" id="A0A0Q1DT89"/>
<dbReference type="Pfam" id="PF00067">
    <property type="entry name" value="p450"/>
    <property type="match status" value="1"/>
</dbReference>
<comment type="caution">
    <text evidence="8">The sequence shown here is derived from an EMBL/GenBank/DDBJ whole genome shotgun (WGS) entry which is preliminary data.</text>
</comment>
<keyword evidence="9" id="KW-1185">Reference proteome</keyword>
<dbReference type="EMBL" id="LKST01000004">
    <property type="protein sequence ID" value="KQB83279.1"/>
    <property type="molecule type" value="Genomic_DNA"/>
</dbReference>
<dbReference type="GO" id="GO:0016705">
    <property type="term" value="F:oxidoreductase activity, acting on paired donors, with incorporation or reduction of molecular oxygen"/>
    <property type="evidence" value="ECO:0007669"/>
    <property type="project" value="InterPro"/>
</dbReference>
<dbReference type="GO" id="GO:0020037">
    <property type="term" value="F:heme binding"/>
    <property type="evidence" value="ECO:0007669"/>
    <property type="project" value="InterPro"/>
</dbReference>
<evidence type="ECO:0000256" key="2">
    <source>
        <dbReference type="ARBA" id="ARBA00022617"/>
    </source>
</evidence>
<dbReference type="OrthoDB" id="502624at2"/>
<keyword evidence="3 7" id="KW-0479">Metal-binding</keyword>
<evidence type="ECO:0000313" key="9">
    <source>
        <dbReference type="Proteomes" id="UP000050517"/>
    </source>
</evidence>
<dbReference type="PATRIC" id="fig|1544416.3.peg.2252"/>
<dbReference type="RefSeq" id="WP_055123304.1">
    <property type="nucleotide sequence ID" value="NZ_LKST01000004.1"/>
</dbReference>
<proteinExistence type="inferred from homology"/>
<dbReference type="PROSITE" id="PS00086">
    <property type="entry name" value="CYTOCHROME_P450"/>
    <property type="match status" value="1"/>
</dbReference>
<evidence type="ECO:0000313" key="8">
    <source>
        <dbReference type="EMBL" id="KQB83279.1"/>
    </source>
</evidence>
<protein>
    <submittedName>
        <fullName evidence="8">Pulcherriminic acid synthase</fullName>
        <ecNumber evidence="8">1.14.15.13</ecNumber>
    </submittedName>
</protein>
<dbReference type="GO" id="GO:0005506">
    <property type="term" value="F:iron ion binding"/>
    <property type="evidence" value="ECO:0007669"/>
    <property type="project" value="InterPro"/>
</dbReference>
<dbReference type="PANTHER" id="PTHR46696">
    <property type="entry name" value="P450, PUTATIVE (EUROFUNG)-RELATED"/>
    <property type="match status" value="1"/>
</dbReference>
<keyword evidence="6 7" id="KW-0503">Monooxygenase</keyword>
<dbReference type="PANTHER" id="PTHR46696:SF3">
    <property type="entry name" value="PULCHERRIMINIC ACID SYNTHASE"/>
    <property type="match status" value="1"/>
</dbReference>
<dbReference type="PRINTS" id="PR00359">
    <property type="entry name" value="BP450"/>
</dbReference>
<keyword evidence="4 7" id="KW-0560">Oxidoreductase</keyword>
<comment type="similarity">
    <text evidence="1 7">Belongs to the cytochrome P450 family.</text>
</comment>
<evidence type="ECO:0000256" key="1">
    <source>
        <dbReference type="ARBA" id="ARBA00010617"/>
    </source>
</evidence>
<accession>A0A0Q1DT89</accession>